<dbReference type="InterPro" id="IPR002942">
    <property type="entry name" value="S4_RNA-bd"/>
</dbReference>
<keyword evidence="4 7" id="KW-0413">Isomerase</keyword>
<dbReference type="SUPFAM" id="SSF55174">
    <property type="entry name" value="Alpha-L RNA-binding motif"/>
    <property type="match status" value="1"/>
</dbReference>
<protein>
    <recommendedName>
        <fullName evidence="7">Pseudouridine synthase</fullName>
        <ecNumber evidence="7">5.4.99.-</ecNumber>
    </recommendedName>
</protein>
<dbReference type="Gene3D" id="3.10.290.10">
    <property type="entry name" value="RNA-binding S4 domain"/>
    <property type="match status" value="1"/>
</dbReference>
<evidence type="ECO:0000256" key="5">
    <source>
        <dbReference type="PIRSR" id="PIRSR606225-1"/>
    </source>
</evidence>
<dbReference type="InterPro" id="IPR006224">
    <property type="entry name" value="PsdUridine_synth_RluA-like_CS"/>
</dbReference>
<evidence type="ECO:0000313" key="10">
    <source>
        <dbReference type="Proteomes" id="UP000198892"/>
    </source>
</evidence>
<dbReference type="GO" id="GO:0003723">
    <property type="term" value="F:RNA binding"/>
    <property type="evidence" value="ECO:0007669"/>
    <property type="project" value="UniProtKB-KW"/>
</dbReference>
<comment type="catalytic activity">
    <reaction evidence="1 7">
        <text>a uridine in RNA = a pseudouridine in RNA</text>
        <dbReference type="Rhea" id="RHEA:48348"/>
        <dbReference type="Rhea" id="RHEA-COMP:12068"/>
        <dbReference type="Rhea" id="RHEA-COMP:12069"/>
        <dbReference type="ChEBI" id="CHEBI:65314"/>
        <dbReference type="ChEBI" id="CHEBI:65315"/>
    </reaction>
</comment>
<dbReference type="GO" id="GO:0120159">
    <property type="term" value="F:rRNA pseudouridine synthase activity"/>
    <property type="evidence" value="ECO:0007669"/>
    <property type="project" value="UniProtKB-ARBA"/>
</dbReference>
<feature type="domain" description="RNA-binding S4" evidence="8">
    <location>
        <begin position="16"/>
        <end position="80"/>
    </location>
</feature>
<comment type="similarity">
    <text evidence="2 7">Belongs to the pseudouridine synthase RluA family.</text>
</comment>
<dbReference type="Proteomes" id="UP000198892">
    <property type="component" value="Unassembled WGS sequence"/>
</dbReference>
<keyword evidence="10" id="KW-1185">Reference proteome</keyword>
<dbReference type="STRING" id="1884432.SAMN05518683_102124"/>
<dbReference type="PROSITE" id="PS50889">
    <property type="entry name" value="S4"/>
    <property type="match status" value="1"/>
</dbReference>
<dbReference type="SMART" id="SM00363">
    <property type="entry name" value="S4"/>
    <property type="match status" value="1"/>
</dbReference>
<dbReference type="RefSeq" id="WP_093334973.1">
    <property type="nucleotide sequence ID" value="NZ_FOXD01000002.1"/>
</dbReference>
<dbReference type="CDD" id="cd00165">
    <property type="entry name" value="S4"/>
    <property type="match status" value="1"/>
</dbReference>
<accession>A0A1I5M8U5</accession>
<dbReference type="InterPro" id="IPR036986">
    <property type="entry name" value="S4_RNA-bd_sf"/>
</dbReference>
<dbReference type="GO" id="GO:0000455">
    <property type="term" value="P:enzyme-directed rRNA pseudouridine synthesis"/>
    <property type="evidence" value="ECO:0007669"/>
    <property type="project" value="TreeGrafter"/>
</dbReference>
<evidence type="ECO:0000256" key="6">
    <source>
        <dbReference type="PROSITE-ProRule" id="PRU00182"/>
    </source>
</evidence>
<dbReference type="SUPFAM" id="SSF55120">
    <property type="entry name" value="Pseudouridine synthase"/>
    <property type="match status" value="1"/>
</dbReference>
<dbReference type="PROSITE" id="PS01129">
    <property type="entry name" value="PSI_RLU"/>
    <property type="match status" value="1"/>
</dbReference>
<feature type="active site" evidence="5">
    <location>
        <position position="139"/>
    </location>
</feature>
<dbReference type="CDD" id="cd02869">
    <property type="entry name" value="PseudoU_synth_RluA_like"/>
    <property type="match status" value="1"/>
</dbReference>
<dbReference type="AlphaFoldDB" id="A0A1I5M8U5"/>
<name>A0A1I5M8U5_9BACI</name>
<dbReference type="PANTHER" id="PTHR21600">
    <property type="entry name" value="MITOCHONDRIAL RNA PSEUDOURIDINE SYNTHASE"/>
    <property type="match status" value="1"/>
</dbReference>
<dbReference type="EC" id="5.4.99.-" evidence="7"/>
<evidence type="ECO:0000256" key="3">
    <source>
        <dbReference type="ARBA" id="ARBA00022884"/>
    </source>
</evidence>
<keyword evidence="3 6" id="KW-0694">RNA-binding</keyword>
<comment type="function">
    <text evidence="7">Responsible for synthesis of pseudouridine from uracil.</text>
</comment>
<evidence type="ECO:0000313" key="9">
    <source>
        <dbReference type="EMBL" id="SFP05346.1"/>
    </source>
</evidence>
<dbReference type="InterPro" id="IPR050188">
    <property type="entry name" value="RluA_PseudoU_synthase"/>
</dbReference>
<sequence length="305" mass="34147">MDKYHTWKITEEDAGMRIDKFLAAAGADWSRTKVQQWAGEGSILVNERVVKSNYVLRDGDKVEVNEAEKQEQLLLPESLPLDIYYEDEHIIVVNKPKGMVVHPAPGHYSGTLVNALLYHSAALSSVNGEERPGIVHRLDKDTSGLLVCAKHDSAHLHLAAQLQDKEMKRVYQAVVHGSIAHDTGIIEAPIGRDTADRQKMAVTDYHSKDAVTHFRVMERFEDFTLVECRLETGRTHQIRVHFSYIGHPAAGDPKYTKKKTAGLSGQALHAAGLSLIHPASGEWMSWEAPLPEEMHVLLEDLRKKD</sequence>
<evidence type="ECO:0000256" key="4">
    <source>
        <dbReference type="ARBA" id="ARBA00023235"/>
    </source>
</evidence>
<dbReference type="InterPro" id="IPR006145">
    <property type="entry name" value="PsdUridine_synth_RsuA/RluA"/>
</dbReference>
<evidence type="ECO:0000259" key="8">
    <source>
        <dbReference type="SMART" id="SM00363"/>
    </source>
</evidence>
<evidence type="ECO:0000256" key="2">
    <source>
        <dbReference type="ARBA" id="ARBA00010876"/>
    </source>
</evidence>
<dbReference type="InterPro" id="IPR006225">
    <property type="entry name" value="PsdUridine_synth_RluC/D"/>
</dbReference>
<dbReference type="EMBL" id="FOXD01000002">
    <property type="protein sequence ID" value="SFP05346.1"/>
    <property type="molecule type" value="Genomic_DNA"/>
</dbReference>
<dbReference type="InterPro" id="IPR020103">
    <property type="entry name" value="PsdUridine_synth_cat_dom_sf"/>
</dbReference>
<evidence type="ECO:0000256" key="1">
    <source>
        <dbReference type="ARBA" id="ARBA00000073"/>
    </source>
</evidence>
<dbReference type="PANTHER" id="PTHR21600:SF44">
    <property type="entry name" value="RIBOSOMAL LARGE SUBUNIT PSEUDOURIDINE SYNTHASE D"/>
    <property type="match status" value="1"/>
</dbReference>
<dbReference type="Pfam" id="PF01479">
    <property type="entry name" value="S4"/>
    <property type="match status" value="1"/>
</dbReference>
<dbReference type="Pfam" id="PF00849">
    <property type="entry name" value="PseudoU_synth_2"/>
    <property type="match status" value="1"/>
</dbReference>
<dbReference type="NCBIfam" id="TIGR00005">
    <property type="entry name" value="rluA_subfam"/>
    <property type="match status" value="1"/>
</dbReference>
<dbReference type="FunFam" id="3.30.2350.10:FF:000006">
    <property type="entry name" value="Pseudouridine synthase"/>
    <property type="match status" value="1"/>
</dbReference>
<gene>
    <name evidence="9" type="ORF">SAMN05518683_102124</name>
</gene>
<organism evidence="9 10">
    <name type="scientific">Salibacterium halotolerans</name>
    <dbReference type="NCBI Taxonomy" id="1884432"/>
    <lineage>
        <taxon>Bacteria</taxon>
        <taxon>Bacillati</taxon>
        <taxon>Bacillota</taxon>
        <taxon>Bacilli</taxon>
        <taxon>Bacillales</taxon>
        <taxon>Bacillaceae</taxon>
    </lineage>
</organism>
<reference evidence="10" key="1">
    <citation type="submission" date="2016-10" db="EMBL/GenBank/DDBJ databases">
        <authorList>
            <person name="Varghese N."/>
            <person name="Submissions S."/>
        </authorList>
    </citation>
    <scope>NUCLEOTIDE SEQUENCE [LARGE SCALE GENOMIC DNA]</scope>
    <source>
        <strain evidence="10">S7</strain>
    </source>
</reference>
<proteinExistence type="inferred from homology"/>
<dbReference type="OrthoDB" id="9807829at2"/>
<evidence type="ECO:0000256" key="7">
    <source>
        <dbReference type="RuleBase" id="RU362028"/>
    </source>
</evidence>
<dbReference type="Gene3D" id="3.30.2350.10">
    <property type="entry name" value="Pseudouridine synthase"/>
    <property type="match status" value="1"/>
</dbReference>